<dbReference type="Gene3D" id="2.30.40.10">
    <property type="entry name" value="Urease, subunit C, domain 1"/>
    <property type="match status" value="1"/>
</dbReference>
<name>A0A4Q5J0W1_9ACTN</name>
<dbReference type="RefSeq" id="WP_129987511.1">
    <property type="nucleotide sequence ID" value="NZ_SDPU01000022.1"/>
</dbReference>
<reference evidence="10 11" key="1">
    <citation type="submission" date="2019-01" db="EMBL/GenBank/DDBJ databases">
        <title>Nocardioides guangzhouensis sp. nov., an actinobacterium isolated from soil.</title>
        <authorList>
            <person name="Fu Y."/>
            <person name="Cai Y."/>
            <person name="Lin Z."/>
            <person name="Chen P."/>
        </authorList>
    </citation>
    <scope>NUCLEOTIDE SEQUENCE [LARGE SCALE GENOMIC DNA]</scope>
    <source>
        <strain evidence="10 11">NBRC 105384</strain>
    </source>
</reference>
<evidence type="ECO:0000256" key="6">
    <source>
        <dbReference type="PIRSR" id="PIRSR038994-1"/>
    </source>
</evidence>
<dbReference type="GO" id="GO:0008448">
    <property type="term" value="F:N-acetylglucosamine-6-phosphate deacetylase activity"/>
    <property type="evidence" value="ECO:0007669"/>
    <property type="project" value="UniProtKB-EC"/>
</dbReference>
<dbReference type="EMBL" id="SDPU01000022">
    <property type="protein sequence ID" value="RYU11923.1"/>
    <property type="molecule type" value="Genomic_DNA"/>
</dbReference>
<dbReference type="PIRSF" id="PIRSF038994">
    <property type="entry name" value="NagA"/>
    <property type="match status" value="1"/>
</dbReference>
<feature type="binding site" evidence="7">
    <location>
        <position position="134"/>
    </location>
    <ligand>
        <name>substrate</name>
    </ligand>
</feature>
<evidence type="ECO:0000256" key="5">
    <source>
        <dbReference type="PIRNR" id="PIRNR038994"/>
    </source>
</evidence>
<feature type="binding site" evidence="7">
    <location>
        <begin position="211"/>
        <end position="212"/>
    </location>
    <ligand>
        <name>substrate</name>
    </ligand>
</feature>
<feature type="binding site" evidence="7">
    <location>
        <begin position="298"/>
        <end position="300"/>
    </location>
    <ligand>
        <name>substrate</name>
    </ligand>
</feature>
<dbReference type="AlphaFoldDB" id="A0A4Q5J0W1"/>
<dbReference type="GO" id="GO:0046872">
    <property type="term" value="F:metal ion binding"/>
    <property type="evidence" value="ECO:0007669"/>
    <property type="project" value="UniProtKB-KW"/>
</dbReference>
<feature type="active site" description="Proton donor/acceptor" evidence="6">
    <location>
        <position position="265"/>
    </location>
</feature>
<sequence>MNDQPRRLGVAAALVDGALLPGDVEVTGDTVTAVGLPPATGGRIAAPGFLDLQVNGFAEVDVMSADLEGIGRIGTALTDHGVTAWLPTLITAPAARTRRALGVLAEAVAAGTPGAQALGVHLEGPFLSPQRLGTHPADHRRDPDPAELDAWRGLGPVVAVTLAPELPGALELVAKLSADGVLVSLGHSDATAEEAHAGFDAGARTATHLFNAMSPLRHRRPGLPGAALARPDVTVQLVVDGHHLADDVVRVVWAAARGRVVLVTDATEAAAREEGEYEIAGVPVEVRAGAVRNTAGVLAGSALTLDAAVRNAAALGLDLAEVLTAVTATPARLVGRPDLGVLTPGSRADLVVLEDDLTVAATYLAGRATR</sequence>
<feature type="binding site" evidence="8">
    <location>
        <position position="123"/>
    </location>
    <ligand>
        <name>Zn(2+)</name>
        <dbReference type="ChEBI" id="CHEBI:29105"/>
    </ligand>
</feature>
<evidence type="ECO:0000256" key="2">
    <source>
        <dbReference type="ARBA" id="ARBA00022723"/>
    </source>
</evidence>
<accession>A0A4Q5J0W1</accession>
<dbReference type="PANTHER" id="PTHR11113">
    <property type="entry name" value="N-ACETYLGLUCOSAMINE-6-PHOSPHATE DEACETYLASE"/>
    <property type="match status" value="1"/>
</dbReference>
<dbReference type="PANTHER" id="PTHR11113:SF14">
    <property type="entry name" value="N-ACETYLGLUCOSAMINE-6-PHOSPHATE DEACETYLASE"/>
    <property type="match status" value="1"/>
</dbReference>
<feature type="binding site" evidence="7">
    <location>
        <position position="219"/>
    </location>
    <ligand>
        <name>substrate</name>
    </ligand>
</feature>
<dbReference type="InterPro" id="IPR006680">
    <property type="entry name" value="Amidohydro-rel"/>
</dbReference>
<evidence type="ECO:0000313" key="11">
    <source>
        <dbReference type="Proteomes" id="UP000291189"/>
    </source>
</evidence>
<evidence type="ECO:0000259" key="9">
    <source>
        <dbReference type="Pfam" id="PF01979"/>
    </source>
</evidence>
<feature type="domain" description="Amidohydrolase-related" evidence="9">
    <location>
        <begin position="45"/>
        <end position="367"/>
    </location>
</feature>
<evidence type="ECO:0000256" key="3">
    <source>
        <dbReference type="ARBA" id="ARBA00022801"/>
    </source>
</evidence>
<evidence type="ECO:0000256" key="8">
    <source>
        <dbReference type="PIRSR" id="PIRSR038994-3"/>
    </source>
</evidence>
<evidence type="ECO:0000256" key="7">
    <source>
        <dbReference type="PIRSR" id="PIRSR038994-2"/>
    </source>
</evidence>
<dbReference type="Gene3D" id="3.20.20.140">
    <property type="entry name" value="Metal-dependent hydrolases"/>
    <property type="match status" value="1"/>
</dbReference>
<dbReference type="NCBIfam" id="TIGR00221">
    <property type="entry name" value="nagA"/>
    <property type="match status" value="1"/>
</dbReference>
<feature type="binding site" evidence="7">
    <location>
        <position position="243"/>
    </location>
    <ligand>
        <name>substrate</name>
    </ligand>
</feature>
<dbReference type="CDD" id="cd00854">
    <property type="entry name" value="NagA"/>
    <property type="match status" value="1"/>
</dbReference>
<evidence type="ECO:0000313" key="10">
    <source>
        <dbReference type="EMBL" id="RYU11923.1"/>
    </source>
</evidence>
<dbReference type="InterPro" id="IPR011059">
    <property type="entry name" value="Metal-dep_hydrolase_composite"/>
</dbReference>
<dbReference type="SUPFAM" id="SSF51556">
    <property type="entry name" value="Metallo-dependent hydrolases"/>
    <property type="match status" value="1"/>
</dbReference>
<protein>
    <submittedName>
        <fullName evidence="10">N-acetylglucosamine-6-phosphate deacetylase</fullName>
        <ecNumber evidence="10">3.5.1.25</ecNumber>
    </submittedName>
</protein>
<gene>
    <name evidence="10" type="primary">nagA</name>
    <name evidence="10" type="ORF">ETU37_11740</name>
</gene>
<dbReference type="InterPro" id="IPR032466">
    <property type="entry name" value="Metal_Hydrolase"/>
</dbReference>
<evidence type="ECO:0000256" key="4">
    <source>
        <dbReference type="ARBA" id="ARBA00023277"/>
    </source>
</evidence>
<dbReference type="GO" id="GO:0006046">
    <property type="term" value="P:N-acetylglucosamine catabolic process"/>
    <property type="evidence" value="ECO:0007669"/>
    <property type="project" value="TreeGrafter"/>
</dbReference>
<comment type="similarity">
    <text evidence="1 5">Belongs to the metallo-dependent hydrolases superfamily. NagA family.</text>
</comment>
<keyword evidence="3 5" id="KW-0378">Hydrolase</keyword>
<feature type="binding site" evidence="8">
    <location>
        <position position="187"/>
    </location>
    <ligand>
        <name>Zn(2+)</name>
        <dbReference type="ChEBI" id="CHEBI:29105"/>
    </ligand>
</feature>
<dbReference type="EC" id="3.5.1.25" evidence="10"/>
<evidence type="ECO:0000256" key="1">
    <source>
        <dbReference type="ARBA" id="ARBA00010716"/>
    </source>
</evidence>
<keyword evidence="11" id="KW-1185">Reference proteome</keyword>
<dbReference type="SUPFAM" id="SSF51338">
    <property type="entry name" value="Composite domain of metallo-dependent hydrolases"/>
    <property type="match status" value="1"/>
</dbReference>
<dbReference type="Proteomes" id="UP000291189">
    <property type="component" value="Unassembled WGS sequence"/>
</dbReference>
<proteinExistence type="inferred from homology"/>
<dbReference type="OrthoDB" id="9776488at2"/>
<feature type="binding site" evidence="8">
    <location>
        <position position="208"/>
    </location>
    <ligand>
        <name>Zn(2+)</name>
        <dbReference type="ChEBI" id="CHEBI:29105"/>
    </ligand>
</feature>
<comment type="cofactor">
    <cofactor evidence="8">
        <name>a divalent metal cation</name>
        <dbReference type="ChEBI" id="CHEBI:60240"/>
    </cofactor>
    <text evidence="8">Binds 1 divalent metal cation per subunit.</text>
</comment>
<keyword evidence="2 8" id="KW-0479">Metal-binding</keyword>
<keyword evidence="4 5" id="KW-0119">Carbohydrate metabolism</keyword>
<dbReference type="InterPro" id="IPR003764">
    <property type="entry name" value="GlcNAc_6-P_deAcase"/>
</dbReference>
<organism evidence="10 11">
    <name type="scientific">Nocardioides iriomotensis</name>
    <dbReference type="NCBI Taxonomy" id="715784"/>
    <lineage>
        <taxon>Bacteria</taxon>
        <taxon>Bacillati</taxon>
        <taxon>Actinomycetota</taxon>
        <taxon>Actinomycetes</taxon>
        <taxon>Propionibacteriales</taxon>
        <taxon>Nocardioidaceae</taxon>
        <taxon>Nocardioides</taxon>
    </lineage>
</organism>
<dbReference type="Pfam" id="PF01979">
    <property type="entry name" value="Amidohydro_1"/>
    <property type="match status" value="1"/>
</dbReference>
<comment type="caution">
    <text evidence="10">The sequence shown here is derived from an EMBL/GenBank/DDBJ whole genome shotgun (WGS) entry which is preliminary data.</text>
</comment>